<dbReference type="CDD" id="cd03230">
    <property type="entry name" value="ABC_DR_subfamily_A"/>
    <property type="match status" value="1"/>
</dbReference>
<keyword evidence="2" id="KW-0813">Transport</keyword>
<dbReference type="PROSITE" id="PS50893">
    <property type="entry name" value="ABC_TRANSPORTER_2"/>
    <property type="match status" value="1"/>
</dbReference>
<dbReference type="AlphaFoldDB" id="A0A7C4MNP3"/>
<dbReference type="Pfam" id="PF00005">
    <property type="entry name" value="ABC_tran"/>
    <property type="match status" value="1"/>
</dbReference>
<evidence type="ECO:0000256" key="3">
    <source>
        <dbReference type="ARBA" id="ARBA00022741"/>
    </source>
</evidence>
<organism evidence="6">
    <name type="scientific">Desulfatirhabdium butyrativorans</name>
    <dbReference type="NCBI Taxonomy" id="340467"/>
    <lineage>
        <taxon>Bacteria</taxon>
        <taxon>Pseudomonadati</taxon>
        <taxon>Thermodesulfobacteriota</taxon>
        <taxon>Desulfobacteria</taxon>
        <taxon>Desulfobacterales</taxon>
        <taxon>Desulfatirhabdiaceae</taxon>
        <taxon>Desulfatirhabdium</taxon>
    </lineage>
</organism>
<dbReference type="GO" id="GO:0016887">
    <property type="term" value="F:ATP hydrolysis activity"/>
    <property type="evidence" value="ECO:0007669"/>
    <property type="project" value="InterPro"/>
</dbReference>
<sequence length="313" mass="35153">MNSQPAIHWKEAGYSVRQGFWMKRKQIVEAITLMLREGRVLGLVGPNGAGKTTTIKLGAGLLAPVSGQVTIRGIPATDPNARTSLGLLTEVQYVYPNLKLREWLSMMGGLSGLTRARLKDRMAYVTEQFELSERLGQYMKTLSKGQLQRAGFAQAILHDPDILLLDEPMSGLDPFWRYRFHQIFSDLRAAGKTILFSSHILVDVERLCDDIALVQAGRVMWQGSMEQLTRRTLGYEAVCRTSDPSPIRALAMGETLKQLPQDEWLFTISPERKPELMALVVSEQVALESLRPLLEDIEEIFFGEAKRRHPMGG</sequence>
<reference evidence="6" key="1">
    <citation type="journal article" date="2020" name="mSystems">
        <title>Genome- and Community-Level Interaction Insights into Carbon Utilization and Element Cycling Functions of Hydrothermarchaeota in Hydrothermal Sediment.</title>
        <authorList>
            <person name="Zhou Z."/>
            <person name="Liu Y."/>
            <person name="Xu W."/>
            <person name="Pan J."/>
            <person name="Luo Z.H."/>
            <person name="Li M."/>
        </authorList>
    </citation>
    <scope>NUCLEOTIDE SEQUENCE [LARGE SCALE GENOMIC DNA]</scope>
    <source>
        <strain evidence="6">SpSt-477</strain>
    </source>
</reference>
<evidence type="ECO:0000259" key="5">
    <source>
        <dbReference type="PROSITE" id="PS50893"/>
    </source>
</evidence>
<gene>
    <name evidence="6" type="ORF">ENS29_00545</name>
</gene>
<comment type="caution">
    <text evidence="6">The sequence shown here is derived from an EMBL/GenBank/DDBJ whole genome shotgun (WGS) entry which is preliminary data.</text>
</comment>
<dbReference type="GO" id="GO:0005524">
    <property type="term" value="F:ATP binding"/>
    <property type="evidence" value="ECO:0007669"/>
    <property type="project" value="UniProtKB-KW"/>
</dbReference>
<dbReference type="InterPro" id="IPR027417">
    <property type="entry name" value="P-loop_NTPase"/>
</dbReference>
<dbReference type="SMART" id="SM00382">
    <property type="entry name" value="AAA"/>
    <property type="match status" value="1"/>
</dbReference>
<evidence type="ECO:0000256" key="1">
    <source>
        <dbReference type="ARBA" id="ARBA00005417"/>
    </source>
</evidence>
<dbReference type="PROSITE" id="PS00211">
    <property type="entry name" value="ABC_TRANSPORTER_1"/>
    <property type="match status" value="1"/>
</dbReference>
<dbReference type="SUPFAM" id="SSF52540">
    <property type="entry name" value="P-loop containing nucleoside triphosphate hydrolases"/>
    <property type="match status" value="1"/>
</dbReference>
<feature type="domain" description="ABC transporter" evidence="5">
    <location>
        <begin position="7"/>
        <end position="241"/>
    </location>
</feature>
<comment type="similarity">
    <text evidence="1">Belongs to the ABC transporter superfamily.</text>
</comment>
<dbReference type="EMBL" id="DSUH01000013">
    <property type="protein sequence ID" value="HGU31325.1"/>
    <property type="molecule type" value="Genomic_DNA"/>
</dbReference>
<keyword evidence="4 6" id="KW-0067">ATP-binding</keyword>
<dbReference type="PANTHER" id="PTHR43335">
    <property type="entry name" value="ABC TRANSPORTER, ATP-BINDING PROTEIN"/>
    <property type="match status" value="1"/>
</dbReference>
<name>A0A7C4MNP3_9BACT</name>
<evidence type="ECO:0000313" key="6">
    <source>
        <dbReference type="EMBL" id="HGU31325.1"/>
    </source>
</evidence>
<dbReference type="InterPro" id="IPR003593">
    <property type="entry name" value="AAA+_ATPase"/>
</dbReference>
<evidence type="ECO:0000256" key="4">
    <source>
        <dbReference type="ARBA" id="ARBA00022840"/>
    </source>
</evidence>
<dbReference type="Gene3D" id="3.40.50.300">
    <property type="entry name" value="P-loop containing nucleotide triphosphate hydrolases"/>
    <property type="match status" value="1"/>
</dbReference>
<accession>A0A7C4MNP3</accession>
<dbReference type="InterPro" id="IPR003439">
    <property type="entry name" value="ABC_transporter-like_ATP-bd"/>
</dbReference>
<proteinExistence type="inferred from homology"/>
<protein>
    <submittedName>
        <fullName evidence="6">ABC transporter ATP-binding protein</fullName>
    </submittedName>
</protein>
<dbReference type="InterPro" id="IPR017871">
    <property type="entry name" value="ABC_transporter-like_CS"/>
</dbReference>
<evidence type="ECO:0000256" key="2">
    <source>
        <dbReference type="ARBA" id="ARBA00022448"/>
    </source>
</evidence>
<keyword evidence="3" id="KW-0547">Nucleotide-binding</keyword>